<dbReference type="EMBL" id="JABELV010000061">
    <property type="protein sequence ID" value="KAG7544262.1"/>
    <property type="molecule type" value="Genomic_DNA"/>
</dbReference>
<comment type="catalytic activity">
    <reaction evidence="1">
        <text>a 1,2-diacyl-sn-glycero-3-phospho-(1D-myo-inositol) + ATP = a 1,2-diacyl-sn-glycero-3-phospho-(1D-myo-inositol 4-phosphate) + ADP + H(+)</text>
        <dbReference type="Rhea" id="RHEA:19877"/>
        <dbReference type="ChEBI" id="CHEBI:15378"/>
        <dbReference type="ChEBI" id="CHEBI:30616"/>
        <dbReference type="ChEBI" id="CHEBI:57880"/>
        <dbReference type="ChEBI" id="CHEBI:58178"/>
        <dbReference type="ChEBI" id="CHEBI:456216"/>
        <dbReference type="EC" id="2.7.1.67"/>
    </reaction>
</comment>
<dbReference type="InterPro" id="IPR057754">
    <property type="entry name" value="PI4-kinase_beta/PIK1_cat"/>
</dbReference>
<evidence type="ECO:0000313" key="10">
    <source>
        <dbReference type="Proteomes" id="UP000812966"/>
    </source>
</evidence>
<evidence type="ECO:0000256" key="3">
    <source>
        <dbReference type="ARBA" id="ARBA00012169"/>
    </source>
</evidence>
<dbReference type="GO" id="GO:0004430">
    <property type="term" value="F:1-phosphatidylinositol 4-kinase activity"/>
    <property type="evidence" value="ECO:0007669"/>
    <property type="project" value="UniProtKB-EC"/>
</dbReference>
<feature type="domain" description="PIK helical" evidence="8">
    <location>
        <begin position="1"/>
        <end position="99"/>
    </location>
</feature>
<dbReference type="SUPFAM" id="SSF48371">
    <property type="entry name" value="ARM repeat"/>
    <property type="match status" value="1"/>
</dbReference>
<dbReference type="Pfam" id="PF00454">
    <property type="entry name" value="PI3_PI4_kinase"/>
    <property type="match status" value="1"/>
</dbReference>
<dbReference type="InterPro" id="IPR018936">
    <property type="entry name" value="PI3/4_kinase_CS"/>
</dbReference>
<feature type="region of interest" description="Disordered" evidence="6">
    <location>
        <begin position="327"/>
        <end position="366"/>
    </location>
</feature>
<feature type="compositionally biased region" description="Basic and acidic residues" evidence="6">
    <location>
        <begin position="201"/>
        <end position="215"/>
    </location>
</feature>
<dbReference type="PROSITE" id="PS00915">
    <property type="entry name" value="PI3_4_KINASE_1"/>
    <property type="match status" value="1"/>
</dbReference>
<dbReference type="Gene3D" id="3.30.1010.10">
    <property type="entry name" value="Phosphatidylinositol 3-kinase Catalytic Subunit, Chain A, domain 4"/>
    <property type="match status" value="1"/>
</dbReference>
<name>A0A8K0JKW4_9TREE</name>
<keyword evidence="10" id="KW-1185">Reference proteome</keyword>
<dbReference type="InterPro" id="IPR042236">
    <property type="entry name" value="PI3K_accessory_sf"/>
</dbReference>
<dbReference type="PROSITE" id="PS50290">
    <property type="entry name" value="PI3_4_KINASE_3"/>
    <property type="match status" value="1"/>
</dbReference>
<dbReference type="FunFam" id="1.10.1070.11:FF:000016">
    <property type="entry name" value="PIK1p Phosphatidylinositol 4-kinase"/>
    <property type="match status" value="1"/>
</dbReference>
<dbReference type="AlphaFoldDB" id="A0A8K0JKW4"/>
<dbReference type="GO" id="GO:0016020">
    <property type="term" value="C:membrane"/>
    <property type="evidence" value="ECO:0007669"/>
    <property type="project" value="TreeGrafter"/>
</dbReference>
<dbReference type="InterPro" id="IPR049160">
    <property type="entry name" value="PI4KB-PIK1_PIK"/>
</dbReference>
<dbReference type="PROSITE" id="PS51545">
    <property type="entry name" value="PIK_HELICAL"/>
    <property type="match status" value="1"/>
</dbReference>
<evidence type="ECO:0000259" key="8">
    <source>
        <dbReference type="PROSITE" id="PS51545"/>
    </source>
</evidence>
<feature type="compositionally biased region" description="Basic and acidic residues" evidence="6">
    <location>
        <begin position="618"/>
        <end position="629"/>
    </location>
</feature>
<feature type="compositionally biased region" description="Polar residues" evidence="6">
    <location>
        <begin position="682"/>
        <end position="698"/>
    </location>
</feature>
<dbReference type="CDD" id="cd05168">
    <property type="entry name" value="PI4Kc_III_beta"/>
    <property type="match status" value="1"/>
</dbReference>
<proteinExistence type="inferred from homology"/>
<feature type="compositionally biased region" description="Low complexity" evidence="6">
    <location>
        <begin position="327"/>
        <end position="339"/>
    </location>
</feature>
<feature type="compositionally biased region" description="Basic and acidic residues" evidence="6">
    <location>
        <begin position="248"/>
        <end position="257"/>
    </location>
</feature>
<dbReference type="Gene3D" id="1.10.1070.11">
    <property type="entry name" value="Phosphatidylinositol 3-/4-kinase, catalytic domain"/>
    <property type="match status" value="1"/>
</dbReference>
<feature type="compositionally biased region" description="Polar residues" evidence="6">
    <location>
        <begin position="111"/>
        <end position="138"/>
    </location>
</feature>
<sequence>MHYLKTYPESIGISHYLCWRMKQMKAEEVEFYWPQICHLLITRPTDSNALESFVVERAEESTHSAMLTFWFMSAALRDLINTRATNPQPFMICQRVLHRCHEIIFGDAPDPSQSPYKSLPTTPYGSTVAVSRSNSRKTPTARVGEAAKRVANGLRDRCRQQKVNAHIPAALVGMGVVLAGGPGMPDLVEMTGQVAVTQGRRPRDDLDDTRRRIEVAMDEGSDGPRGGEDVMSRIQRGNTSASDDSEPESSHRRETVRKGSSLASSPTTASLPKTRQPPDSIKLDSPPKGRKHRLQSMENESVANLANQSHHPSHTSPSIIQVSSPFQPSLHLLPSPSAPEGSRSSKNLAASGHGVVPPARPSSAANFTQTSTAAPFHSVPSFPAQQSRVSALRMPMPSAESLVSMYDADAQRALLRSHYCRSEFRFLSALEDISTRLLVIPKPARLSALRAELTGLNHSLPAEVCMPLWCPADHSHEEGGETRNGTSLLGRRDREATSRVRGHHRIVRISPGDSVVLNSAQKVPYLLHLEILEDDLDFDPSRRPNRELLKKIAVQEEYKKRKREGIETIENGPRGKLDGLGWSSLAPASNGHGASDSRGQARRPSSPRRPSGPSSPTLRRDSLEPRSPDDPEEVDLIEQLFGSDYSSKDRKVNLVDSLPVPVAPQNKHLDAATWSKADLSPSLSRQASNMSHPATPTDSPKMAQGNPLEEDSATLEAAAIPKTASSRPVITLEDYSERMRTAAVMLAQLNASMKPDKGGQQGAQNEVGMIPGRGAILSSVGGAESLVDGSPSANSPTFPASRMRLNPIQATAIRDRIMQEMMSLEEERVARMTAQPEGYTVQPSHSDGKTAEDENIIRRELNKEDPSAVIFKESWTAKKSRIQAASPWGHLARWNVLSVIVKTGDDLRQEQLATQLIQRFGQIWKEENCDCWVRFFRILVTGDNSGLVETITDAVSVHSIKKAEYARRMTTGALGNVTLMDYFVQTYGDPDSGRFAKAQRNFIKSLAAYSVITFLLQIKDRHNGNILIDRDGHLIHIDFGFMLSNSPGGNMRFEAAPFKLTMDYVEIMGGLDSPGFAHFKKLFKEGFETARKHSDSIITMVELMQRNSKLDCFQMYGEQTANYLRERFQLGLTTQAVDAYMERLILTSVGSSWTRLYDSYQYYHEGVL</sequence>
<organism evidence="9 10">
    <name type="scientific">Filobasidium floriforme</name>
    <dbReference type="NCBI Taxonomy" id="5210"/>
    <lineage>
        <taxon>Eukaryota</taxon>
        <taxon>Fungi</taxon>
        <taxon>Dikarya</taxon>
        <taxon>Basidiomycota</taxon>
        <taxon>Agaricomycotina</taxon>
        <taxon>Tremellomycetes</taxon>
        <taxon>Filobasidiales</taxon>
        <taxon>Filobasidiaceae</taxon>
        <taxon>Filobasidium</taxon>
    </lineage>
</organism>
<feature type="region of interest" description="Disordered" evidence="6">
    <location>
        <begin position="682"/>
        <end position="709"/>
    </location>
</feature>
<evidence type="ECO:0000313" key="9">
    <source>
        <dbReference type="EMBL" id="KAG7544262.1"/>
    </source>
</evidence>
<dbReference type="GO" id="GO:0048015">
    <property type="term" value="P:phosphatidylinositol-mediated signaling"/>
    <property type="evidence" value="ECO:0007669"/>
    <property type="project" value="TreeGrafter"/>
</dbReference>
<dbReference type="SMART" id="SM00146">
    <property type="entry name" value="PI3Kc"/>
    <property type="match status" value="1"/>
</dbReference>
<reference evidence="9" key="1">
    <citation type="submission" date="2020-04" db="EMBL/GenBank/DDBJ databases">
        <title>Analysis of mating type loci in Filobasidium floriforme.</title>
        <authorList>
            <person name="Nowrousian M."/>
        </authorList>
    </citation>
    <scope>NUCLEOTIDE SEQUENCE</scope>
    <source>
        <strain evidence="9">CBS 6242</strain>
    </source>
</reference>
<dbReference type="Gene3D" id="1.25.40.70">
    <property type="entry name" value="Phosphatidylinositol 3-kinase, accessory domain (PIK)"/>
    <property type="match status" value="1"/>
</dbReference>
<dbReference type="PANTHER" id="PTHR10048:SF22">
    <property type="entry name" value="PHOSPHATIDYLINOSITOL 4-KINASE BETA"/>
    <property type="match status" value="1"/>
</dbReference>
<feature type="region of interest" description="Disordered" evidence="6">
    <location>
        <begin position="198"/>
        <end position="295"/>
    </location>
</feature>
<evidence type="ECO:0000259" key="7">
    <source>
        <dbReference type="PROSITE" id="PS50290"/>
    </source>
</evidence>
<feature type="compositionally biased region" description="Low complexity" evidence="6">
    <location>
        <begin position="260"/>
        <end position="272"/>
    </location>
</feature>
<dbReference type="InterPro" id="IPR011009">
    <property type="entry name" value="Kinase-like_dom_sf"/>
</dbReference>
<feature type="region of interest" description="Disordered" evidence="6">
    <location>
        <begin position="565"/>
        <end position="632"/>
    </location>
</feature>
<feature type="domain" description="PI3K/PI4K catalytic" evidence="7">
    <location>
        <begin position="864"/>
        <end position="1153"/>
    </location>
</feature>
<feature type="compositionally biased region" description="Low complexity" evidence="6">
    <location>
        <begin position="602"/>
        <end position="617"/>
    </location>
</feature>
<dbReference type="SUPFAM" id="SSF56112">
    <property type="entry name" value="Protein kinase-like (PK-like)"/>
    <property type="match status" value="1"/>
</dbReference>
<gene>
    <name evidence="9" type="ORF">FFLO_03375</name>
</gene>
<comment type="caution">
    <text evidence="9">The sequence shown here is derived from an EMBL/GenBank/DDBJ whole genome shotgun (WGS) entry which is preliminary data.</text>
</comment>
<dbReference type="Pfam" id="PF21245">
    <property type="entry name" value="PI4KB-PIK1_PIK"/>
    <property type="match status" value="1"/>
</dbReference>
<evidence type="ECO:0000256" key="1">
    <source>
        <dbReference type="ARBA" id="ARBA00001686"/>
    </source>
</evidence>
<dbReference type="InterPro" id="IPR000403">
    <property type="entry name" value="PI3/4_kinase_cat_dom"/>
</dbReference>
<protein>
    <recommendedName>
        <fullName evidence="3">1-phosphatidylinositol 4-kinase</fullName>
        <ecNumber evidence="3">2.7.1.67</ecNumber>
    </recommendedName>
</protein>
<dbReference type="GO" id="GO:0005737">
    <property type="term" value="C:cytoplasm"/>
    <property type="evidence" value="ECO:0007669"/>
    <property type="project" value="TreeGrafter"/>
</dbReference>
<dbReference type="Proteomes" id="UP000812966">
    <property type="component" value="Unassembled WGS sequence"/>
</dbReference>
<dbReference type="InterPro" id="IPR001263">
    <property type="entry name" value="PI3K_accessory_dom"/>
</dbReference>
<dbReference type="EC" id="2.7.1.67" evidence="3"/>
<keyword evidence="4" id="KW-0808">Transferase</keyword>
<comment type="similarity">
    <text evidence="2">Belongs to the PI3/PI4-kinase family. Type III PI4K subfamily.</text>
</comment>
<evidence type="ECO:0000256" key="2">
    <source>
        <dbReference type="ARBA" id="ARBA00006209"/>
    </source>
</evidence>
<feature type="region of interest" description="Disordered" evidence="6">
    <location>
        <begin position="475"/>
        <end position="503"/>
    </location>
</feature>
<dbReference type="PROSITE" id="PS00916">
    <property type="entry name" value="PI3_4_KINASE_2"/>
    <property type="match status" value="1"/>
</dbReference>
<dbReference type="InterPro" id="IPR016024">
    <property type="entry name" value="ARM-type_fold"/>
</dbReference>
<dbReference type="InterPro" id="IPR036940">
    <property type="entry name" value="PI3/4_kinase_cat_sf"/>
</dbReference>
<keyword evidence="5" id="KW-0418">Kinase</keyword>
<dbReference type="InterPro" id="IPR015433">
    <property type="entry name" value="PI3/4_kinase"/>
</dbReference>
<accession>A0A8K0JKW4</accession>
<evidence type="ECO:0000256" key="6">
    <source>
        <dbReference type="SAM" id="MobiDB-lite"/>
    </source>
</evidence>
<feature type="region of interest" description="Disordered" evidence="6">
    <location>
        <begin position="111"/>
        <end position="141"/>
    </location>
</feature>
<dbReference type="PANTHER" id="PTHR10048">
    <property type="entry name" value="PHOSPHATIDYLINOSITOL KINASE"/>
    <property type="match status" value="1"/>
</dbReference>
<evidence type="ECO:0000256" key="5">
    <source>
        <dbReference type="ARBA" id="ARBA00022777"/>
    </source>
</evidence>
<dbReference type="GO" id="GO:0046854">
    <property type="term" value="P:phosphatidylinositol phosphate biosynthetic process"/>
    <property type="evidence" value="ECO:0007669"/>
    <property type="project" value="InterPro"/>
</dbReference>
<evidence type="ECO:0000256" key="4">
    <source>
        <dbReference type="ARBA" id="ARBA00022679"/>
    </source>
</evidence>